<dbReference type="Gene3D" id="2.130.10.10">
    <property type="entry name" value="YVTN repeat-like/Quinoprotein amine dehydrogenase"/>
    <property type="match status" value="1"/>
</dbReference>
<evidence type="ECO:0000256" key="2">
    <source>
        <dbReference type="ARBA" id="ARBA00022737"/>
    </source>
</evidence>
<name>A0AAD5X920_9FUNG</name>
<dbReference type="EMBL" id="JADGJH010002763">
    <property type="protein sequence ID" value="KAJ3095000.1"/>
    <property type="molecule type" value="Genomic_DNA"/>
</dbReference>
<feature type="repeat" description="WD" evidence="4">
    <location>
        <begin position="101"/>
        <end position="133"/>
    </location>
</feature>
<feature type="repeat" description="WD" evidence="4">
    <location>
        <begin position="192"/>
        <end position="223"/>
    </location>
</feature>
<dbReference type="PANTHER" id="PTHR19920:SF0">
    <property type="entry name" value="CYTOSOLIC IRON-SULFUR PROTEIN ASSEMBLY PROTEIN CIAO1-RELATED"/>
    <property type="match status" value="1"/>
</dbReference>
<evidence type="ECO:0000313" key="5">
    <source>
        <dbReference type="EMBL" id="KAJ3095000.1"/>
    </source>
</evidence>
<organism evidence="5 6">
    <name type="scientific">Physocladia obscura</name>
    <dbReference type="NCBI Taxonomy" id="109957"/>
    <lineage>
        <taxon>Eukaryota</taxon>
        <taxon>Fungi</taxon>
        <taxon>Fungi incertae sedis</taxon>
        <taxon>Chytridiomycota</taxon>
        <taxon>Chytridiomycota incertae sedis</taxon>
        <taxon>Chytridiomycetes</taxon>
        <taxon>Chytridiales</taxon>
        <taxon>Chytriomycetaceae</taxon>
        <taxon>Physocladia</taxon>
    </lineage>
</organism>
<feature type="repeat" description="WD" evidence="4">
    <location>
        <begin position="7"/>
        <end position="38"/>
    </location>
</feature>
<dbReference type="SMART" id="SM00320">
    <property type="entry name" value="WD40"/>
    <property type="match status" value="7"/>
</dbReference>
<feature type="repeat" description="WD" evidence="4">
    <location>
        <begin position="53"/>
        <end position="96"/>
    </location>
</feature>
<dbReference type="Proteomes" id="UP001211907">
    <property type="component" value="Unassembled WGS sequence"/>
</dbReference>
<dbReference type="CDD" id="cd00200">
    <property type="entry name" value="WD40"/>
    <property type="match status" value="1"/>
</dbReference>
<reference evidence="5" key="1">
    <citation type="submission" date="2020-05" db="EMBL/GenBank/DDBJ databases">
        <title>Phylogenomic resolution of chytrid fungi.</title>
        <authorList>
            <person name="Stajich J.E."/>
            <person name="Amses K."/>
            <person name="Simmons R."/>
            <person name="Seto K."/>
            <person name="Myers J."/>
            <person name="Bonds A."/>
            <person name="Quandt C.A."/>
            <person name="Barry K."/>
            <person name="Liu P."/>
            <person name="Grigoriev I."/>
            <person name="Longcore J.E."/>
            <person name="James T.Y."/>
        </authorList>
    </citation>
    <scope>NUCLEOTIDE SEQUENCE</scope>
    <source>
        <strain evidence="5">JEL0513</strain>
    </source>
</reference>
<dbReference type="AlphaFoldDB" id="A0AAD5X920"/>
<dbReference type="InterPro" id="IPR001680">
    <property type="entry name" value="WD40_rpt"/>
</dbReference>
<evidence type="ECO:0000256" key="1">
    <source>
        <dbReference type="ARBA" id="ARBA00022574"/>
    </source>
</evidence>
<dbReference type="PANTHER" id="PTHR19920">
    <property type="entry name" value="WD40 PROTEIN CIAO1"/>
    <property type="match status" value="1"/>
</dbReference>
<dbReference type="InterPro" id="IPR015943">
    <property type="entry name" value="WD40/YVTN_repeat-like_dom_sf"/>
</dbReference>
<comment type="similarity">
    <text evidence="3">Belongs to the WD repeat CIA1 family.</text>
</comment>
<dbReference type="SUPFAM" id="SSF50978">
    <property type="entry name" value="WD40 repeat-like"/>
    <property type="match status" value="1"/>
</dbReference>
<evidence type="ECO:0000313" key="6">
    <source>
        <dbReference type="Proteomes" id="UP001211907"/>
    </source>
</evidence>
<dbReference type="Pfam" id="PF00400">
    <property type="entry name" value="WD40"/>
    <property type="match status" value="6"/>
</dbReference>
<gene>
    <name evidence="5" type="primary">CIAO1</name>
    <name evidence="3" type="synonym">CIA1</name>
    <name evidence="5" type="ORF">HK100_005947</name>
</gene>
<keyword evidence="6" id="KW-1185">Reference proteome</keyword>
<dbReference type="GO" id="GO:0097361">
    <property type="term" value="C:cytosolic [4Fe-4S] assembly targeting complex"/>
    <property type="evidence" value="ECO:0007669"/>
    <property type="project" value="InterPro"/>
</dbReference>
<dbReference type="HAMAP" id="MF_03037">
    <property type="entry name" value="ciao1"/>
    <property type="match status" value="1"/>
</dbReference>
<dbReference type="PROSITE" id="PS50082">
    <property type="entry name" value="WD_REPEATS_2"/>
    <property type="match status" value="6"/>
</dbReference>
<accession>A0AAD5X920</accession>
<dbReference type="PROSITE" id="PS50294">
    <property type="entry name" value="WD_REPEATS_REGION"/>
    <property type="match status" value="4"/>
</dbReference>
<dbReference type="GO" id="GO:0016226">
    <property type="term" value="P:iron-sulfur cluster assembly"/>
    <property type="evidence" value="ECO:0007669"/>
    <property type="project" value="UniProtKB-UniRule"/>
</dbReference>
<evidence type="ECO:0000256" key="3">
    <source>
        <dbReference type="HAMAP-Rule" id="MF_03037"/>
    </source>
</evidence>
<sequence>MSVQAVLSGHTERVWQAAWHPTRLEIASGGGDRAVRVWRQGRDGQWACVWHEAAAHKRTVRAVAWGSTADGAVLTTAGFDGATAVWEADGDDASLACVATLEGHENEVKAVAWAAGGTLVATCARDKSVWVWESLDDGDFECVAVLHEHTQDVKGLAWHPARDDVLVSASYDDSIKVWRDRAGDWYCADTLANAHASTVWAVDFDPSGNLLASVGDDCALNVWRTDNIDDAFVPFRKVASLQNAHSRPIYSVAWSKAHGLIATAGGDNAIRIFKFDHPSNSVALVTEIINAHGDFDVNCVRWCPLQESSHLLLSCGDDANIRIWSFDSQINNIK</sequence>
<feature type="repeat" description="WD" evidence="4">
    <location>
        <begin position="242"/>
        <end position="283"/>
    </location>
</feature>
<dbReference type="InterPro" id="IPR036322">
    <property type="entry name" value="WD40_repeat_dom_sf"/>
</dbReference>
<proteinExistence type="inferred from homology"/>
<keyword evidence="2" id="KW-0677">Repeat</keyword>
<comment type="function">
    <text evidence="3">Essential component of the cytosolic iron-sulfur (Fe/S) protein assembly machinery. Required for the maturation of extramitochondrial Fe/S proteins.</text>
</comment>
<comment type="caution">
    <text evidence="5">The sequence shown here is derived from an EMBL/GenBank/DDBJ whole genome shotgun (WGS) entry which is preliminary data.</text>
</comment>
<protein>
    <recommendedName>
        <fullName evidence="3">Probable cytosolic iron-sulfur protein assembly protein 1</fullName>
    </recommendedName>
</protein>
<dbReference type="InterPro" id="IPR028608">
    <property type="entry name" value="CIAO1/Cia1"/>
</dbReference>
<feature type="repeat" description="WD" evidence="4">
    <location>
        <begin position="146"/>
        <end position="178"/>
    </location>
</feature>
<keyword evidence="1 4" id="KW-0853">WD repeat</keyword>
<evidence type="ECO:0000256" key="4">
    <source>
        <dbReference type="PROSITE-ProRule" id="PRU00221"/>
    </source>
</evidence>